<accession>J0LG74</accession>
<dbReference type="Proteomes" id="UP000006514">
    <property type="component" value="Unassembled WGS sequence"/>
</dbReference>
<organism evidence="1 2">
    <name type="scientific">Auricularia subglabra (strain TFB-10046 / SS5)</name>
    <name type="common">White-rot fungus</name>
    <name type="synonym">Auricularia delicata (strain TFB10046)</name>
    <dbReference type="NCBI Taxonomy" id="717982"/>
    <lineage>
        <taxon>Eukaryota</taxon>
        <taxon>Fungi</taxon>
        <taxon>Dikarya</taxon>
        <taxon>Basidiomycota</taxon>
        <taxon>Agaricomycotina</taxon>
        <taxon>Agaricomycetes</taxon>
        <taxon>Auriculariales</taxon>
        <taxon>Auriculariaceae</taxon>
        <taxon>Auricularia</taxon>
    </lineage>
</organism>
<name>J0LG74_AURST</name>
<gene>
    <name evidence="1" type="ORF">AURDEDRAFT_174426</name>
</gene>
<sequence length="132" mass="15441">MSNPPEQREYDASSVVTRRFRDIHFESPSISKLIRYNPLEKQRLVDLRKNLLLSPIDAAQEWADNLCAHLDTLNHLEHMRGLTAVFKAYTVLAEADRMKQKYELYDSVRQAPDIPLELILPMVRSFSVNRSW</sequence>
<dbReference type="KEGG" id="adl:AURDEDRAFT_174426"/>
<dbReference type="InParanoid" id="J0LG74"/>
<dbReference type="AlphaFoldDB" id="J0LG74"/>
<dbReference type="EMBL" id="JH687860">
    <property type="protein sequence ID" value="EJD36465.1"/>
    <property type="molecule type" value="Genomic_DNA"/>
</dbReference>
<keyword evidence="2" id="KW-1185">Reference proteome</keyword>
<reference evidence="2" key="1">
    <citation type="journal article" date="2012" name="Science">
        <title>The Paleozoic origin of enzymatic lignin decomposition reconstructed from 31 fungal genomes.</title>
        <authorList>
            <person name="Floudas D."/>
            <person name="Binder M."/>
            <person name="Riley R."/>
            <person name="Barry K."/>
            <person name="Blanchette R.A."/>
            <person name="Henrissat B."/>
            <person name="Martinez A.T."/>
            <person name="Otillar R."/>
            <person name="Spatafora J.W."/>
            <person name="Yadav J.S."/>
            <person name="Aerts A."/>
            <person name="Benoit I."/>
            <person name="Boyd A."/>
            <person name="Carlson A."/>
            <person name="Copeland A."/>
            <person name="Coutinho P.M."/>
            <person name="de Vries R.P."/>
            <person name="Ferreira P."/>
            <person name="Findley K."/>
            <person name="Foster B."/>
            <person name="Gaskell J."/>
            <person name="Glotzer D."/>
            <person name="Gorecki P."/>
            <person name="Heitman J."/>
            <person name="Hesse C."/>
            <person name="Hori C."/>
            <person name="Igarashi K."/>
            <person name="Jurgens J.A."/>
            <person name="Kallen N."/>
            <person name="Kersten P."/>
            <person name="Kohler A."/>
            <person name="Kuees U."/>
            <person name="Kumar T.K.A."/>
            <person name="Kuo A."/>
            <person name="LaButti K."/>
            <person name="Larrondo L.F."/>
            <person name="Lindquist E."/>
            <person name="Ling A."/>
            <person name="Lombard V."/>
            <person name="Lucas S."/>
            <person name="Lundell T."/>
            <person name="Martin R."/>
            <person name="McLaughlin D.J."/>
            <person name="Morgenstern I."/>
            <person name="Morin E."/>
            <person name="Murat C."/>
            <person name="Nagy L.G."/>
            <person name="Nolan M."/>
            <person name="Ohm R.A."/>
            <person name="Patyshakuliyeva A."/>
            <person name="Rokas A."/>
            <person name="Ruiz-Duenas F.J."/>
            <person name="Sabat G."/>
            <person name="Salamov A."/>
            <person name="Samejima M."/>
            <person name="Schmutz J."/>
            <person name="Slot J.C."/>
            <person name="St John F."/>
            <person name="Stenlid J."/>
            <person name="Sun H."/>
            <person name="Sun S."/>
            <person name="Syed K."/>
            <person name="Tsang A."/>
            <person name="Wiebenga A."/>
            <person name="Young D."/>
            <person name="Pisabarro A."/>
            <person name="Eastwood D.C."/>
            <person name="Martin F."/>
            <person name="Cullen D."/>
            <person name="Grigoriev I.V."/>
            <person name="Hibbett D.S."/>
        </authorList>
    </citation>
    <scope>NUCLEOTIDE SEQUENCE [LARGE SCALE GENOMIC DNA]</scope>
    <source>
        <strain evidence="2">TFB10046</strain>
    </source>
</reference>
<proteinExistence type="predicted"/>
<evidence type="ECO:0000313" key="1">
    <source>
        <dbReference type="EMBL" id="EJD36465.1"/>
    </source>
</evidence>
<protein>
    <submittedName>
        <fullName evidence="1">Uncharacterized protein</fullName>
    </submittedName>
</protein>
<evidence type="ECO:0000313" key="2">
    <source>
        <dbReference type="Proteomes" id="UP000006514"/>
    </source>
</evidence>